<dbReference type="Proteomes" id="UP000027135">
    <property type="component" value="Unassembled WGS sequence"/>
</dbReference>
<keyword evidence="11" id="KW-1185">Reference proteome</keyword>
<feature type="domain" description="Helicase C-terminal" evidence="9">
    <location>
        <begin position="563"/>
        <end position="762"/>
    </location>
</feature>
<dbReference type="Pfam" id="PF00270">
    <property type="entry name" value="DEAD"/>
    <property type="match status" value="1"/>
</dbReference>
<evidence type="ECO:0000256" key="1">
    <source>
        <dbReference type="ARBA" id="ARBA00008792"/>
    </source>
</evidence>
<dbReference type="EMBL" id="KK852571">
    <property type="protein sequence ID" value="KDR21124.1"/>
    <property type="molecule type" value="Genomic_DNA"/>
</dbReference>
<dbReference type="Pfam" id="PF00271">
    <property type="entry name" value="Helicase_C"/>
    <property type="match status" value="1"/>
</dbReference>
<dbReference type="CDD" id="cd18791">
    <property type="entry name" value="SF2_C_RHA"/>
    <property type="match status" value="1"/>
</dbReference>
<evidence type="ECO:0000256" key="2">
    <source>
        <dbReference type="ARBA" id="ARBA00012552"/>
    </source>
</evidence>
<dbReference type="AlphaFoldDB" id="A0A067RN61"/>
<dbReference type="SUPFAM" id="SSF52540">
    <property type="entry name" value="P-loop containing nucleoside triphosphate hydrolases"/>
    <property type="match status" value="1"/>
</dbReference>
<dbReference type="InterPro" id="IPR003593">
    <property type="entry name" value="AAA+_ATPase"/>
</dbReference>
<dbReference type="InterPro" id="IPR011709">
    <property type="entry name" value="DEAD-box_helicase_OB_fold"/>
</dbReference>
<protein>
    <recommendedName>
        <fullName evidence="2">RNA helicase</fullName>
        <ecNumber evidence="2">3.6.4.13</ecNumber>
    </recommendedName>
</protein>
<gene>
    <name evidence="10" type="ORF">L798_01132</name>
</gene>
<dbReference type="InterPro" id="IPR014001">
    <property type="entry name" value="Helicase_ATP-bd"/>
</dbReference>
<feature type="compositionally biased region" description="Acidic residues" evidence="7">
    <location>
        <begin position="190"/>
        <end position="199"/>
    </location>
</feature>
<dbReference type="Pfam" id="PF23362">
    <property type="entry name" value="DHX37_C"/>
    <property type="match status" value="1"/>
</dbReference>
<dbReference type="SMART" id="SM00490">
    <property type="entry name" value="HELICc"/>
    <property type="match status" value="1"/>
</dbReference>
<dbReference type="OrthoDB" id="10025033at2759"/>
<dbReference type="CDD" id="cd17982">
    <property type="entry name" value="DEXHc_DHX37"/>
    <property type="match status" value="1"/>
</dbReference>
<evidence type="ECO:0000256" key="3">
    <source>
        <dbReference type="ARBA" id="ARBA00022741"/>
    </source>
</evidence>
<dbReference type="SMART" id="SM00487">
    <property type="entry name" value="DEXDc"/>
    <property type="match status" value="1"/>
</dbReference>
<dbReference type="PROSITE" id="PS00690">
    <property type="entry name" value="DEAH_ATP_HELICASE"/>
    <property type="match status" value="1"/>
</dbReference>
<dbReference type="OMA" id="KYAYHCA"/>
<dbReference type="InterPro" id="IPR027417">
    <property type="entry name" value="P-loop_NTPase"/>
</dbReference>
<dbReference type="EC" id="3.6.4.13" evidence="2"/>
<dbReference type="GO" id="GO:0000462">
    <property type="term" value="P:maturation of SSU-rRNA from tricistronic rRNA transcript (SSU-rRNA, 5.8S rRNA, LSU-rRNA)"/>
    <property type="evidence" value="ECO:0007669"/>
    <property type="project" value="TreeGrafter"/>
</dbReference>
<dbReference type="Pfam" id="PF04408">
    <property type="entry name" value="WHD_HA2"/>
    <property type="match status" value="1"/>
</dbReference>
<keyword evidence="6" id="KW-0067">ATP-binding</keyword>
<dbReference type="STRING" id="136037.A0A067RN61"/>
<dbReference type="SMART" id="SM00382">
    <property type="entry name" value="AAA"/>
    <property type="match status" value="1"/>
</dbReference>
<dbReference type="SMART" id="SM00847">
    <property type="entry name" value="HA2"/>
    <property type="match status" value="1"/>
</dbReference>
<dbReference type="PROSITE" id="PS51192">
    <property type="entry name" value="HELICASE_ATP_BIND_1"/>
    <property type="match status" value="1"/>
</dbReference>
<evidence type="ECO:0000256" key="5">
    <source>
        <dbReference type="ARBA" id="ARBA00022806"/>
    </source>
</evidence>
<dbReference type="FunCoup" id="A0A067RN61">
    <property type="interactions" value="2221"/>
</dbReference>
<evidence type="ECO:0000259" key="9">
    <source>
        <dbReference type="PROSITE" id="PS51194"/>
    </source>
</evidence>
<dbReference type="InterPro" id="IPR048333">
    <property type="entry name" value="HA2_WH"/>
</dbReference>
<evidence type="ECO:0000313" key="11">
    <source>
        <dbReference type="Proteomes" id="UP000027135"/>
    </source>
</evidence>
<dbReference type="GO" id="GO:0005730">
    <property type="term" value="C:nucleolus"/>
    <property type="evidence" value="ECO:0007669"/>
    <property type="project" value="TreeGrafter"/>
</dbReference>
<proteinExistence type="inferred from homology"/>
<evidence type="ECO:0000313" key="10">
    <source>
        <dbReference type="EMBL" id="KDR21124.1"/>
    </source>
</evidence>
<name>A0A067RN61_ZOONE</name>
<feature type="region of interest" description="Disordered" evidence="7">
    <location>
        <begin position="528"/>
        <end position="560"/>
    </location>
</feature>
<dbReference type="InParanoid" id="A0A067RN61"/>
<keyword evidence="3" id="KW-0547">Nucleotide-binding</keyword>
<feature type="domain" description="Helicase ATP-binding" evidence="8">
    <location>
        <begin position="291"/>
        <end position="458"/>
    </location>
</feature>
<dbReference type="InterPro" id="IPR011545">
    <property type="entry name" value="DEAD/DEAH_box_helicase_dom"/>
</dbReference>
<dbReference type="GO" id="GO:0005524">
    <property type="term" value="F:ATP binding"/>
    <property type="evidence" value="ECO:0007669"/>
    <property type="project" value="UniProtKB-KW"/>
</dbReference>
<dbReference type="GO" id="GO:0003724">
    <property type="term" value="F:RNA helicase activity"/>
    <property type="evidence" value="ECO:0007669"/>
    <property type="project" value="UniProtKB-EC"/>
</dbReference>
<feature type="compositionally biased region" description="Low complexity" evidence="7">
    <location>
        <begin position="212"/>
        <end position="221"/>
    </location>
</feature>
<dbReference type="PANTHER" id="PTHR18934:SF99">
    <property type="entry name" value="ATP-DEPENDENT RNA HELICASE DHX37-RELATED"/>
    <property type="match status" value="1"/>
</dbReference>
<feature type="compositionally biased region" description="Basic and acidic residues" evidence="7">
    <location>
        <begin position="244"/>
        <end position="254"/>
    </location>
</feature>
<dbReference type="InterPro" id="IPR007502">
    <property type="entry name" value="Helicase-assoc_dom"/>
</dbReference>
<dbReference type="GO" id="GO:0016787">
    <property type="term" value="F:hydrolase activity"/>
    <property type="evidence" value="ECO:0007669"/>
    <property type="project" value="UniProtKB-KW"/>
</dbReference>
<reference evidence="10 11" key="1">
    <citation type="journal article" date="2014" name="Nat. Commun.">
        <title>Molecular traces of alternative social organization in a termite genome.</title>
        <authorList>
            <person name="Terrapon N."/>
            <person name="Li C."/>
            <person name="Robertson H.M."/>
            <person name="Ji L."/>
            <person name="Meng X."/>
            <person name="Booth W."/>
            <person name="Chen Z."/>
            <person name="Childers C.P."/>
            <person name="Glastad K.M."/>
            <person name="Gokhale K."/>
            <person name="Gowin J."/>
            <person name="Gronenberg W."/>
            <person name="Hermansen R.A."/>
            <person name="Hu H."/>
            <person name="Hunt B.G."/>
            <person name="Huylmans A.K."/>
            <person name="Khalil S.M."/>
            <person name="Mitchell R.D."/>
            <person name="Munoz-Torres M.C."/>
            <person name="Mustard J.A."/>
            <person name="Pan H."/>
            <person name="Reese J.T."/>
            <person name="Scharf M.E."/>
            <person name="Sun F."/>
            <person name="Vogel H."/>
            <person name="Xiao J."/>
            <person name="Yang W."/>
            <person name="Yang Z."/>
            <person name="Yang Z."/>
            <person name="Zhou J."/>
            <person name="Zhu J."/>
            <person name="Brent C.S."/>
            <person name="Elsik C.G."/>
            <person name="Goodisman M.A."/>
            <person name="Liberles D.A."/>
            <person name="Roe R.M."/>
            <person name="Vargo E.L."/>
            <person name="Vilcinskas A."/>
            <person name="Wang J."/>
            <person name="Bornberg-Bauer E."/>
            <person name="Korb J."/>
            <person name="Zhang G."/>
            <person name="Liebig J."/>
        </authorList>
    </citation>
    <scope>NUCLEOTIDE SEQUENCE [LARGE SCALE GENOMIC DNA]</scope>
    <source>
        <tissue evidence="10">Whole organism</tissue>
    </source>
</reference>
<organism evidence="10 11">
    <name type="scientific">Zootermopsis nevadensis</name>
    <name type="common">Dampwood termite</name>
    <dbReference type="NCBI Taxonomy" id="136037"/>
    <lineage>
        <taxon>Eukaryota</taxon>
        <taxon>Metazoa</taxon>
        <taxon>Ecdysozoa</taxon>
        <taxon>Arthropoda</taxon>
        <taxon>Hexapoda</taxon>
        <taxon>Insecta</taxon>
        <taxon>Pterygota</taxon>
        <taxon>Neoptera</taxon>
        <taxon>Polyneoptera</taxon>
        <taxon>Dictyoptera</taxon>
        <taxon>Blattodea</taxon>
        <taxon>Blattoidea</taxon>
        <taxon>Termitoidae</taxon>
        <taxon>Termopsidae</taxon>
        <taxon>Zootermopsis</taxon>
    </lineage>
</organism>
<evidence type="ECO:0000256" key="6">
    <source>
        <dbReference type="ARBA" id="ARBA00022840"/>
    </source>
</evidence>
<evidence type="ECO:0000256" key="4">
    <source>
        <dbReference type="ARBA" id="ARBA00022801"/>
    </source>
</evidence>
<evidence type="ECO:0000259" key="8">
    <source>
        <dbReference type="PROSITE" id="PS51192"/>
    </source>
</evidence>
<dbReference type="Pfam" id="PF21010">
    <property type="entry name" value="HA2_C"/>
    <property type="match status" value="1"/>
</dbReference>
<accession>A0A067RN61</accession>
<dbReference type="PROSITE" id="PS51194">
    <property type="entry name" value="HELICASE_CTER"/>
    <property type="match status" value="1"/>
</dbReference>
<sequence>MGKSRQGFNWKARQIVRTDIDNSSTAKIKLDSSFSEHDKYDECNALVIPSQKRRTKKKNDAVTVTKILSKSQRKRLQKIVDRKKKKENRATLLEALSKAQIQPEYLSKLTSIASIQTKGLKRYFLEQEKGDKKIKRKHRDDENEEEMQNINSIAGSQKRNRLLMLGIDVNRTSEENDPNVVGFEVSSDSSGDDDDDDEREQLAGGSTVHEGSVQQSSTQEVESTEVDKSVAELSSQTLPCPKNQEGDNVKHMEKSQNVTRKPAVFVPVDRSSEIQDSRLKLPILAEEQAIMEAVNENPVVILAGETGSGKTTQVPQFLYEAGYARDSKIIGVTEPRRVAAISMSKRVAEEMNLSSSEVSYLIRFEGNATDRTCIKFMTDGVLLKEIQIDFLLSKYSIIILDEAHERSVYTDILIGLLSRIVPLRNKRSNPLKLVIMSATLRLEDFTENPRLFKTTPPVIRVESRQFPVTVHFNKRTAADYVAEAFTKACKIHTQLPEGGILIFLTGQQEVNALVRKLRRAFSFKDRKNKNRKNKRDISRNDTENMESETEDKVETGEDEMELDMQKAIQNARKAKRKHKGDVTLPYINLDNYSVIPGDDTEVDLLEEDDLGDIESDEDEDGLNLRGLAACQPMWVLPLYSLLPTNKQALVFEPPPEGSRLCVVATNVAETSLTIPNVKYVVDCGRVKTRMYDKMTGVSAFTVTWCSKAAANQRAGRAGRMGPGHCYRLYSSAMFNDQFEEFAAPEIQRKPVDDLLLQMKAMNIDKVVNFPFPSAPDLLQIKCAERRLVLLGALKEPKSKEDWTSRVTPLGYAISAFPVAPRFGKMLALSHQHGLLPYTLCMVAALSVQEVLLEVPMHGGQEETENPKQTRAHWIQTRRKWAGVGNSLFLGDPMVLIRAVGAAEFASRRGQLLQFCTDNGLRHKAVTEIRKLRLQLTNEVNLNVPDIDLCVDPNMPPPTDVQSKLLRQILLSGLPDQVAHKVDEAEIKENEDKVKWKHAYRCAEMEEPVFMHSASVLRKKSPEWVVYQEVFETNKLYMRGITAIEPEWLPIYAPALCNLSPPLLDPAPRYDEMTEKIFCHVTGTFGRAAWQLPTVEIEFPPSLDCYKWFACFLLEGSIFPKLEKYRNSLLSVPKTMVKSWAKLQPRTDILLKALVARQVDSKPKLLEAWKKDPSYLLSAYQSWVPESAHNDVALSWPPV</sequence>
<feature type="region of interest" description="Disordered" evidence="7">
    <location>
        <begin position="130"/>
        <end position="155"/>
    </location>
</feature>
<dbReference type="InterPro" id="IPR001650">
    <property type="entry name" value="Helicase_C-like"/>
</dbReference>
<keyword evidence="5 10" id="KW-0347">Helicase</keyword>
<keyword evidence="4" id="KW-0378">Hydrolase</keyword>
<feature type="region of interest" description="Disordered" evidence="7">
    <location>
        <begin position="173"/>
        <end position="258"/>
    </location>
</feature>
<dbReference type="PANTHER" id="PTHR18934">
    <property type="entry name" value="ATP-DEPENDENT RNA HELICASE"/>
    <property type="match status" value="1"/>
</dbReference>
<dbReference type="FunFam" id="3.40.50.300:FF:000895">
    <property type="entry name" value="probable ATP-dependent RNA helicase DHX37"/>
    <property type="match status" value="1"/>
</dbReference>
<dbReference type="Gene3D" id="3.40.50.300">
    <property type="entry name" value="P-loop containing nucleotide triphosphate hydrolases"/>
    <property type="match status" value="3"/>
</dbReference>
<dbReference type="InterPro" id="IPR056371">
    <property type="entry name" value="DHX37-like_C"/>
</dbReference>
<comment type="similarity">
    <text evidence="1">Belongs to the DEAD box helicase family. DEAH subfamily.</text>
</comment>
<dbReference type="InterPro" id="IPR002464">
    <property type="entry name" value="DNA/RNA_helicase_DEAH_CS"/>
</dbReference>
<dbReference type="Pfam" id="PF07717">
    <property type="entry name" value="OB_NTP_bind"/>
    <property type="match status" value="1"/>
</dbReference>
<evidence type="ECO:0000256" key="7">
    <source>
        <dbReference type="SAM" id="MobiDB-lite"/>
    </source>
</evidence>
<dbReference type="Gene3D" id="1.20.120.1080">
    <property type="match status" value="1"/>
</dbReference>
<dbReference type="eggNOG" id="KOG0926">
    <property type="taxonomic scope" value="Eukaryota"/>
</dbReference>
<dbReference type="GO" id="GO:0003723">
    <property type="term" value="F:RNA binding"/>
    <property type="evidence" value="ECO:0007669"/>
    <property type="project" value="TreeGrafter"/>
</dbReference>